<name>A0A2I0XCG9_9ASPA</name>
<gene>
    <name evidence="9" type="primary">SAP12</name>
    <name evidence="9" type="ORF">MA16_Dca003337</name>
</gene>
<dbReference type="EMBL" id="KZ501977">
    <property type="protein sequence ID" value="PKU85596.1"/>
    <property type="molecule type" value="Genomic_DNA"/>
</dbReference>
<keyword evidence="5" id="KW-0346">Stress response</keyword>
<reference evidence="9 10" key="2">
    <citation type="journal article" date="2017" name="Nature">
        <title>The Apostasia genome and the evolution of orchids.</title>
        <authorList>
            <person name="Zhang G.Q."/>
            <person name="Liu K.W."/>
            <person name="Li Z."/>
            <person name="Lohaus R."/>
            <person name="Hsiao Y.Y."/>
            <person name="Niu S.C."/>
            <person name="Wang J.Y."/>
            <person name="Lin Y.C."/>
            <person name="Xu Q."/>
            <person name="Chen L.J."/>
            <person name="Yoshida K."/>
            <person name="Fujiwara S."/>
            <person name="Wang Z.W."/>
            <person name="Zhang Y.Q."/>
            <person name="Mitsuda N."/>
            <person name="Wang M."/>
            <person name="Liu G.H."/>
            <person name="Pecoraro L."/>
            <person name="Huang H.X."/>
            <person name="Xiao X.J."/>
            <person name="Lin M."/>
            <person name="Wu X.Y."/>
            <person name="Wu W.L."/>
            <person name="Chen Y.Y."/>
            <person name="Chang S.B."/>
            <person name="Sakamoto S."/>
            <person name="Ohme-Takagi M."/>
            <person name="Yagi M."/>
            <person name="Zeng S.J."/>
            <person name="Shen C.Y."/>
            <person name="Yeh C.M."/>
            <person name="Luo Y.B."/>
            <person name="Tsai W.C."/>
            <person name="Van de Peer Y."/>
            <person name="Liu Z.J."/>
        </authorList>
    </citation>
    <scope>NUCLEOTIDE SEQUENCE [LARGE SCALE GENOMIC DNA]</scope>
    <source>
        <tissue evidence="9">The whole plant</tissue>
    </source>
</reference>
<dbReference type="PANTHER" id="PTHR14677">
    <property type="entry name" value="ARSENITE INDUCUBLE RNA ASSOCIATED PROTEIN AIP-1-RELATED"/>
    <property type="match status" value="1"/>
</dbReference>
<feature type="region of interest" description="Disordered" evidence="7">
    <location>
        <begin position="55"/>
        <end position="78"/>
    </location>
</feature>
<evidence type="ECO:0000256" key="7">
    <source>
        <dbReference type="SAM" id="MobiDB-lite"/>
    </source>
</evidence>
<dbReference type="Proteomes" id="UP000233837">
    <property type="component" value="Unassembled WGS sequence"/>
</dbReference>
<evidence type="ECO:0000256" key="2">
    <source>
        <dbReference type="ARBA" id="ARBA00022723"/>
    </source>
</evidence>
<dbReference type="InterPro" id="IPR035896">
    <property type="entry name" value="AN1-like_Znf"/>
</dbReference>
<keyword evidence="2" id="KW-0479">Metal-binding</keyword>
<dbReference type="PANTHER" id="PTHR14677:SF20">
    <property type="entry name" value="ZINC FINGER AN1-TYPE CONTAINING 2A-RELATED"/>
    <property type="match status" value="1"/>
</dbReference>
<dbReference type="GO" id="GO:0005737">
    <property type="term" value="C:cytoplasm"/>
    <property type="evidence" value="ECO:0007669"/>
    <property type="project" value="TreeGrafter"/>
</dbReference>
<keyword evidence="10" id="KW-1185">Reference proteome</keyword>
<feature type="compositionally biased region" description="Basic and acidic residues" evidence="7">
    <location>
        <begin position="55"/>
        <end position="67"/>
    </location>
</feature>
<evidence type="ECO:0000256" key="6">
    <source>
        <dbReference type="PROSITE-ProRule" id="PRU00449"/>
    </source>
</evidence>
<evidence type="ECO:0000259" key="8">
    <source>
        <dbReference type="PROSITE" id="PS51039"/>
    </source>
</evidence>
<keyword evidence="3 6" id="KW-0863">Zinc-finger</keyword>
<organism evidence="9 10">
    <name type="scientific">Dendrobium catenatum</name>
    <dbReference type="NCBI Taxonomy" id="906689"/>
    <lineage>
        <taxon>Eukaryota</taxon>
        <taxon>Viridiplantae</taxon>
        <taxon>Streptophyta</taxon>
        <taxon>Embryophyta</taxon>
        <taxon>Tracheophyta</taxon>
        <taxon>Spermatophyta</taxon>
        <taxon>Magnoliopsida</taxon>
        <taxon>Liliopsida</taxon>
        <taxon>Asparagales</taxon>
        <taxon>Orchidaceae</taxon>
        <taxon>Epidendroideae</taxon>
        <taxon>Malaxideae</taxon>
        <taxon>Dendrobiinae</taxon>
        <taxon>Dendrobium</taxon>
    </lineage>
</organism>
<dbReference type="STRING" id="906689.A0A2I0XCG9"/>
<dbReference type="AlphaFoldDB" id="A0A2I0XCG9"/>
<evidence type="ECO:0000256" key="3">
    <source>
        <dbReference type="ARBA" id="ARBA00022771"/>
    </source>
</evidence>
<dbReference type="SUPFAM" id="SSF118310">
    <property type="entry name" value="AN1-like Zinc finger"/>
    <property type="match status" value="1"/>
</dbReference>
<keyword evidence="4" id="KW-0862">Zinc</keyword>
<protein>
    <submittedName>
        <fullName evidence="9">Zinc finger AN1 domain-containing stress-associated protein 12</fullName>
    </submittedName>
</protein>
<dbReference type="GO" id="GO:0008270">
    <property type="term" value="F:zinc ion binding"/>
    <property type="evidence" value="ECO:0007669"/>
    <property type="project" value="UniProtKB-KW"/>
</dbReference>
<evidence type="ECO:0000313" key="9">
    <source>
        <dbReference type="EMBL" id="PKU85596.1"/>
    </source>
</evidence>
<evidence type="ECO:0000313" key="10">
    <source>
        <dbReference type="Proteomes" id="UP000233837"/>
    </source>
</evidence>
<proteinExistence type="predicted"/>
<dbReference type="InterPro" id="IPR000058">
    <property type="entry name" value="Znf_AN1"/>
</dbReference>
<dbReference type="Pfam" id="PF01428">
    <property type="entry name" value="zf-AN1"/>
    <property type="match status" value="1"/>
</dbReference>
<evidence type="ECO:0000256" key="1">
    <source>
        <dbReference type="ARBA" id="ARBA00003732"/>
    </source>
</evidence>
<reference evidence="9 10" key="1">
    <citation type="journal article" date="2016" name="Sci. Rep.">
        <title>The Dendrobium catenatum Lindl. genome sequence provides insights into polysaccharide synthase, floral development and adaptive evolution.</title>
        <authorList>
            <person name="Zhang G.Q."/>
            <person name="Xu Q."/>
            <person name="Bian C."/>
            <person name="Tsai W.C."/>
            <person name="Yeh C.M."/>
            <person name="Liu K.W."/>
            <person name="Yoshida K."/>
            <person name="Zhang L.S."/>
            <person name="Chang S.B."/>
            <person name="Chen F."/>
            <person name="Shi Y."/>
            <person name="Su Y.Y."/>
            <person name="Zhang Y.Q."/>
            <person name="Chen L.J."/>
            <person name="Yin Y."/>
            <person name="Lin M."/>
            <person name="Huang H."/>
            <person name="Deng H."/>
            <person name="Wang Z.W."/>
            <person name="Zhu S.L."/>
            <person name="Zhao X."/>
            <person name="Deng C."/>
            <person name="Niu S.C."/>
            <person name="Huang J."/>
            <person name="Wang M."/>
            <person name="Liu G.H."/>
            <person name="Yang H.J."/>
            <person name="Xiao X.J."/>
            <person name="Hsiao Y.Y."/>
            <person name="Wu W.L."/>
            <person name="Chen Y.Y."/>
            <person name="Mitsuda N."/>
            <person name="Ohme-Takagi M."/>
            <person name="Luo Y.B."/>
            <person name="Van de Peer Y."/>
            <person name="Liu Z.J."/>
        </authorList>
    </citation>
    <scope>NUCLEOTIDE SEQUENCE [LARGE SCALE GENOMIC DNA]</scope>
    <source>
        <tissue evidence="9">The whole plant</tissue>
    </source>
</reference>
<dbReference type="Gene3D" id="4.10.1110.10">
    <property type="entry name" value="AN1-like Zinc finger"/>
    <property type="match status" value="1"/>
</dbReference>
<comment type="function">
    <text evidence="1">May be involved in environmental stress response.</text>
</comment>
<accession>A0A2I0XCG9</accession>
<evidence type="ECO:0000256" key="4">
    <source>
        <dbReference type="ARBA" id="ARBA00022833"/>
    </source>
</evidence>
<evidence type="ECO:0000256" key="5">
    <source>
        <dbReference type="ARBA" id="ARBA00023016"/>
    </source>
</evidence>
<feature type="domain" description="AN1-type" evidence="8">
    <location>
        <begin position="73"/>
        <end position="123"/>
    </location>
</feature>
<dbReference type="PROSITE" id="PS51039">
    <property type="entry name" value="ZF_AN1"/>
    <property type="match status" value="1"/>
</dbReference>
<sequence>MALTLIPRSNIELDVFCLEHRTYRSHTCPKADHSSRTVAVCDICSASIEKKANEDDKDSLSRHEKSGTCDPLKKRKPRCPVPRCKEILTFSNQSACKVCNVKVCLKHRFPSDHSCRMTKLAARTGLECKEKKQRIPVFADGGWIRFNTSTDTEDMDIKARCFVKDDNDMGYSKGRCKRGRKQRTAFLQSPRNTCSHTSY</sequence>